<keyword evidence="1" id="KW-0732">Signal</keyword>
<evidence type="ECO:0000256" key="1">
    <source>
        <dbReference type="SAM" id="SignalP"/>
    </source>
</evidence>
<organism evidence="3">
    <name type="scientific">Granulicella tundricola (strain ATCC BAA-1859 / DSM 23138 / MP5ACTX9)</name>
    <dbReference type="NCBI Taxonomy" id="1198114"/>
    <lineage>
        <taxon>Bacteria</taxon>
        <taxon>Pseudomonadati</taxon>
        <taxon>Acidobacteriota</taxon>
        <taxon>Terriglobia</taxon>
        <taxon>Terriglobales</taxon>
        <taxon>Acidobacteriaceae</taxon>
        <taxon>Granulicella</taxon>
    </lineage>
</organism>
<proteinExistence type="predicted"/>
<gene>
    <name evidence="2" type="ordered locus">AciX9_0593</name>
</gene>
<keyword evidence="3" id="KW-1185">Reference proteome</keyword>
<dbReference type="Gene3D" id="2.60.40.420">
    <property type="entry name" value="Cupredoxins - blue copper proteins"/>
    <property type="match status" value="1"/>
</dbReference>
<evidence type="ECO:0008006" key="4">
    <source>
        <dbReference type="Google" id="ProtNLM"/>
    </source>
</evidence>
<accession>E8WZ62</accession>
<dbReference type="InterPro" id="IPR008969">
    <property type="entry name" value="CarboxyPept-like_regulatory"/>
</dbReference>
<dbReference type="KEGG" id="acm:AciX9_0593"/>
<dbReference type="PaxDb" id="1198114-AciX9_0593"/>
<dbReference type="SUPFAM" id="SSF49464">
    <property type="entry name" value="Carboxypeptidase regulatory domain-like"/>
    <property type="match status" value="1"/>
</dbReference>
<dbReference type="HOGENOM" id="CLU_084768_0_0_0"/>
<name>E8WZ62_GRATM</name>
<reference evidence="3" key="1">
    <citation type="submission" date="2011-01" db="EMBL/GenBank/DDBJ databases">
        <title>Complete sequence of chromosome of Acidobacterium sp. MP5ACTX9.</title>
        <authorList>
            <consortium name="US DOE Joint Genome Institute"/>
            <person name="Lucas S."/>
            <person name="Copeland A."/>
            <person name="Lapidus A."/>
            <person name="Cheng J.-F."/>
            <person name="Goodwin L."/>
            <person name="Pitluck S."/>
            <person name="Teshima H."/>
            <person name="Detter J.C."/>
            <person name="Han C."/>
            <person name="Tapia R."/>
            <person name="Land M."/>
            <person name="Hauser L."/>
            <person name="Kyrpides N."/>
            <person name="Ivanova N."/>
            <person name="Ovchinnikova G."/>
            <person name="Pagani I."/>
            <person name="Rawat S.R."/>
            <person name="Mannisto M."/>
            <person name="Haggblom M.M."/>
            <person name="Woyke T."/>
        </authorList>
    </citation>
    <scope>NUCLEOTIDE SEQUENCE [LARGE SCALE GENOMIC DNA]</scope>
    <source>
        <strain evidence="3">MP5ACTX9</strain>
    </source>
</reference>
<protein>
    <recommendedName>
        <fullName evidence="4">Rhamnogalacturonan lyase domain-containing protein</fullName>
    </recommendedName>
</protein>
<dbReference type="Proteomes" id="UP000000343">
    <property type="component" value="Chromosome"/>
</dbReference>
<feature type="chain" id="PRO_5003230092" description="Rhamnogalacturonan lyase domain-containing protein" evidence="1">
    <location>
        <begin position="27"/>
        <end position="242"/>
    </location>
</feature>
<feature type="signal peptide" evidence="1">
    <location>
        <begin position="1"/>
        <end position="26"/>
    </location>
</feature>
<dbReference type="STRING" id="1198114.AciX9_0593"/>
<sequence>MRAANLPRWMKRCGLVMAAAAGMAHAQGATVDLRVNVESHRMNGAKTADGATEQVIAWLTPMKTDATHPPVPAHGYVLTQKNKMFTPHLLVVPTGSSVEFPNLDPFFHNVFSLFNGRRFDLGLYEAGSRRSVRFDHDGVSYIFCNIHPEMGAVIVSLSTPYYSVSRKDGSLAIANVPAGDYELNVWAENVSAADLAAARQNIHVSEQGLRLPAMTLQASSSMAGKHLNKFGEEYKKSDQDPY</sequence>
<dbReference type="EMBL" id="CP002480">
    <property type="protein sequence ID" value="ADW67664.1"/>
    <property type="molecule type" value="Genomic_DNA"/>
</dbReference>
<evidence type="ECO:0000313" key="3">
    <source>
        <dbReference type="Proteomes" id="UP000000343"/>
    </source>
</evidence>
<dbReference type="InterPro" id="IPR008972">
    <property type="entry name" value="Cupredoxin"/>
</dbReference>
<dbReference type="SUPFAM" id="SSF49503">
    <property type="entry name" value="Cupredoxins"/>
    <property type="match status" value="1"/>
</dbReference>
<evidence type="ECO:0000313" key="2">
    <source>
        <dbReference type="EMBL" id="ADW67664.1"/>
    </source>
</evidence>
<dbReference type="AlphaFoldDB" id="E8WZ62"/>
<dbReference type="eggNOG" id="COG3794">
    <property type="taxonomic scope" value="Bacteria"/>
</dbReference>